<protein>
    <submittedName>
        <fullName evidence="2">GDP-mannose:glycolipid 4-beta-D-mannosyltransferase</fullName>
        <ecNumber evidence="2">2.4.1.251</ecNumber>
    </submittedName>
</protein>
<reference evidence="2 3" key="1">
    <citation type="submission" date="2019-02" db="EMBL/GenBank/DDBJ databases">
        <title>Deep-cultivation of Planctomycetes and their phenomic and genomic characterization uncovers novel biology.</title>
        <authorList>
            <person name="Wiegand S."/>
            <person name="Jogler M."/>
            <person name="Boedeker C."/>
            <person name="Pinto D."/>
            <person name="Vollmers J."/>
            <person name="Rivas-Marin E."/>
            <person name="Kohn T."/>
            <person name="Peeters S.H."/>
            <person name="Heuer A."/>
            <person name="Rast P."/>
            <person name="Oberbeckmann S."/>
            <person name="Bunk B."/>
            <person name="Jeske O."/>
            <person name="Meyerdierks A."/>
            <person name="Storesund J.E."/>
            <person name="Kallscheuer N."/>
            <person name="Luecker S."/>
            <person name="Lage O.M."/>
            <person name="Pohl T."/>
            <person name="Merkel B.J."/>
            <person name="Hornburger P."/>
            <person name="Mueller R.-W."/>
            <person name="Bruemmer F."/>
            <person name="Labrenz M."/>
            <person name="Spormann A.M."/>
            <person name="Op Den Camp H."/>
            <person name="Overmann J."/>
            <person name="Amann R."/>
            <person name="Jetten M.S.M."/>
            <person name="Mascher T."/>
            <person name="Medema M.H."/>
            <person name="Devos D.P."/>
            <person name="Kaster A.-K."/>
            <person name="Ovreas L."/>
            <person name="Rohde M."/>
            <person name="Galperin M.Y."/>
            <person name="Jogler C."/>
        </authorList>
    </citation>
    <scope>NUCLEOTIDE SEQUENCE [LARGE SCALE GENOMIC DNA]</scope>
    <source>
        <strain evidence="2 3">Pla108</strain>
    </source>
</reference>
<dbReference type="Proteomes" id="UP000317421">
    <property type="component" value="Unassembled WGS sequence"/>
</dbReference>
<dbReference type="Gene3D" id="3.40.50.2000">
    <property type="entry name" value="Glycogen Phosphorylase B"/>
    <property type="match status" value="2"/>
</dbReference>
<name>A0A5C6AL00_9BACT</name>
<dbReference type="GO" id="GO:0016757">
    <property type="term" value="F:glycosyltransferase activity"/>
    <property type="evidence" value="ECO:0007669"/>
    <property type="project" value="UniProtKB-KW"/>
</dbReference>
<keyword evidence="3" id="KW-1185">Reference proteome</keyword>
<accession>A0A5C6AL00</accession>
<keyword evidence="2" id="KW-0328">Glycosyltransferase</keyword>
<proteinExistence type="predicted"/>
<keyword evidence="1 2" id="KW-0808">Transferase</keyword>
<dbReference type="SUPFAM" id="SSF53756">
    <property type="entry name" value="UDP-Glycosyltransferase/glycogen phosphorylase"/>
    <property type="match status" value="1"/>
</dbReference>
<dbReference type="EC" id="2.4.1.251" evidence="2"/>
<organism evidence="2 3">
    <name type="scientific">Botrimarina colliarenosi</name>
    <dbReference type="NCBI Taxonomy" id="2528001"/>
    <lineage>
        <taxon>Bacteria</taxon>
        <taxon>Pseudomonadati</taxon>
        <taxon>Planctomycetota</taxon>
        <taxon>Planctomycetia</taxon>
        <taxon>Pirellulales</taxon>
        <taxon>Lacipirellulaceae</taxon>
        <taxon>Botrimarina</taxon>
    </lineage>
</organism>
<dbReference type="RefSeq" id="WP_146443733.1">
    <property type="nucleotide sequence ID" value="NZ_SJPR01000001.1"/>
</dbReference>
<dbReference type="Pfam" id="PF13692">
    <property type="entry name" value="Glyco_trans_1_4"/>
    <property type="match status" value="1"/>
</dbReference>
<dbReference type="GO" id="GO:0009103">
    <property type="term" value="P:lipopolysaccharide biosynthetic process"/>
    <property type="evidence" value="ECO:0007669"/>
    <property type="project" value="TreeGrafter"/>
</dbReference>
<sequence length="371" mass="40296">MPKPHPIRVVMCPPSQDNPYLASLSEKLDQSGCEVSGGPFTPWLLLSPKVRAADVVHLHWPEHYTVGQGPVATFVKAVLFCLQIAVLRLRRTAIVWTVHNLVGHDAKNPRMQRWLNRQLAARSHALLVHSDAIADVVAREYLRGDRSKIHVAPHANYVDDYPRGMERAEARRLLGIGEDSFVYLFLGKIRGYKGVQELIGDFGRLADRGATLVVAGQVIDPTLATDLASQSEATPGVMLHAGPRLVPDEDLQKYFGAADVVVLPYRNILTSGTLLLAASFGRVVIVPDIPTLLDATTADGMIVFDRASPEGLLDAMKEARNSRESLPARGAASLATVSRWGWNEMANAVLDAYKAAIAKTQGPGAAVLEGE</sequence>
<dbReference type="PANTHER" id="PTHR46401">
    <property type="entry name" value="GLYCOSYLTRANSFERASE WBBK-RELATED"/>
    <property type="match status" value="1"/>
</dbReference>
<gene>
    <name evidence="2" type="primary">gumI</name>
    <name evidence="2" type="ORF">Pla108_10810</name>
</gene>
<dbReference type="AlphaFoldDB" id="A0A5C6AL00"/>
<evidence type="ECO:0000313" key="3">
    <source>
        <dbReference type="Proteomes" id="UP000317421"/>
    </source>
</evidence>
<comment type="caution">
    <text evidence="2">The sequence shown here is derived from an EMBL/GenBank/DDBJ whole genome shotgun (WGS) entry which is preliminary data.</text>
</comment>
<evidence type="ECO:0000256" key="1">
    <source>
        <dbReference type="ARBA" id="ARBA00022679"/>
    </source>
</evidence>
<dbReference type="PANTHER" id="PTHR46401:SF2">
    <property type="entry name" value="GLYCOSYLTRANSFERASE WBBK-RELATED"/>
    <property type="match status" value="1"/>
</dbReference>
<dbReference type="EMBL" id="SJPR01000001">
    <property type="protein sequence ID" value="TWU00137.1"/>
    <property type="molecule type" value="Genomic_DNA"/>
</dbReference>
<evidence type="ECO:0000313" key="2">
    <source>
        <dbReference type="EMBL" id="TWU00137.1"/>
    </source>
</evidence>
<dbReference type="OrthoDB" id="134776at2"/>